<dbReference type="InterPro" id="IPR011990">
    <property type="entry name" value="TPR-like_helical_dom_sf"/>
</dbReference>
<dbReference type="CDD" id="cd15831">
    <property type="entry name" value="BTAD"/>
    <property type="match status" value="1"/>
</dbReference>
<reference evidence="11" key="1">
    <citation type="journal article" date="2019" name="Int. J. Syst. Evol. Microbiol.">
        <title>The Global Catalogue of Microorganisms (GCM) 10K type strain sequencing project: providing services to taxonomists for standard genome sequencing and annotation.</title>
        <authorList>
            <consortium name="The Broad Institute Genomics Platform"/>
            <consortium name="The Broad Institute Genome Sequencing Center for Infectious Disease"/>
            <person name="Wu L."/>
            <person name="Ma J."/>
        </authorList>
    </citation>
    <scope>NUCLEOTIDE SEQUENCE [LARGE SCALE GENOMIC DNA]</scope>
    <source>
        <strain evidence="11">JCM 13006</strain>
    </source>
</reference>
<comment type="caution">
    <text evidence="10">The sequence shown here is derived from an EMBL/GenBank/DDBJ whole genome shotgun (WGS) entry which is preliminary data.</text>
</comment>
<accession>A0ABP9ENA8</accession>
<evidence type="ECO:0000313" key="10">
    <source>
        <dbReference type="EMBL" id="GAA4881349.1"/>
    </source>
</evidence>
<evidence type="ECO:0000256" key="2">
    <source>
        <dbReference type="ARBA" id="ARBA00023012"/>
    </source>
</evidence>
<keyword evidence="4" id="KW-0238">DNA-binding</keyword>
<dbReference type="SMART" id="SM01043">
    <property type="entry name" value="BTAD"/>
    <property type="match status" value="1"/>
</dbReference>
<feature type="region of interest" description="Disordered" evidence="6">
    <location>
        <begin position="913"/>
        <end position="941"/>
    </location>
</feature>
<dbReference type="Proteomes" id="UP001501752">
    <property type="component" value="Unassembled WGS sequence"/>
</dbReference>
<name>A0ABP9ENA8_9ACTN</name>
<feature type="domain" description="Bacterial transcriptional activator" evidence="9">
    <location>
        <begin position="97"/>
        <end position="245"/>
    </location>
</feature>
<comment type="similarity">
    <text evidence="1">Belongs to the AfsR/DnrI/RedD regulatory family.</text>
</comment>
<dbReference type="RefSeq" id="WP_345701113.1">
    <property type="nucleotide sequence ID" value="NZ_BAABIS010000001.1"/>
</dbReference>
<dbReference type="PANTHER" id="PTHR35807:SF1">
    <property type="entry name" value="TRANSCRIPTIONAL REGULATOR REDD"/>
    <property type="match status" value="1"/>
</dbReference>
<dbReference type="SUPFAM" id="SSF52540">
    <property type="entry name" value="P-loop containing nucleoside triphosphate hydrolases"/>
    <property type="match status" value="1"/>
</dbReference>
<dbReference type="EMBL" id="BAABIS010000001">
    <property type="protein sequence ID" value="GAA4881349.1"/>
    <property type="molecule type" value="Genomic_DNA"/>
</dbReference>
<evidence type="ECO:0000256" key="3">
    <source>
        <dbReference type="ARBA" id="ARBA00023015"/>
    </source>
</evidence>
<organism evidence="10 11">
    <name type="scientific">Kitasatospora terrestris</name>
    <dbReference type="NCBI Taxonomy" id="258051"/>
    <lineage>
        <taxon>Bacteria</taxon>
        <taxon>Bacillati</taxon>
        <taxon>Actinomycetota</taxon>
        <taxon>Actinomycetes</taxon>
        <taxon>Kitasatosporales</taxon>
        <taxon>Streptomycetaceae</taxon>
        <taxon>Kitasatospora</taxon>
    </lineage>
</organism>
<evidence type="ECO:0000313" key="11">
    <source>
        <dbReference type="Proteomes" id="UP001501752"/>
    </source>
</evidence>
<evidence type="ECO:0000259" key="8">
    <source>
        <dbReference type="SMART" id="SM00862"/>
    </source>
</evidence>
<dbReference type="Gene3D" id="1.10.10.10">
    <property type="entry name" value="Winged helix-like DNA-binding domain superfamily/Winged helix DNA-binding domain"/>
    <property type="match status" value="1"/>
</dbReference>
<evidence type="ECO:0000259" key="7">
    <source>
        <dbReference type="SMART" id="SM00382"/>
    </source>
</evidence>
<dbReference type="InterPro" id="IPR027417">
    <property type="entry name" value="P-loop_NTPase"/>
</dbReference>
<dbReference type="InterPro" id="IPR036388">
    <property type="entry name" value="WH-like_DNA-bd_sf"/>
</dbReference>
<evidence type="ECO:0000256" key="1">
    <source>
        <dbReference type="ARBA" id="ARBA00005820"/>
    </source>
</evidence>
<dbReference type="Gene3D" id="1.25.40.10">
    <property type="entry name" value="Tetratricopeptide repeat domain"/>
    <property type="match status" value="2"/>
</dbReference>
<feature type="domain" description="OmpR/PhoB-type" evidence="8">
    <location>
        <begin position="18"/>
        <end position="90"/>
    </location>
</feature>
<dbReference type="InterPro" id="IPR003593">
    <property type="entry name" value="AAA+_ATPase"/>
</dbReference>
<evidence type="ECO:0000256" key="4">
    <source>
        <dbReference type="ARBA" id="ARBA00023125"/>
    </source>
</evidence>
<feature type="domain" description="AAA+ ATPase" evidence="7">
    <location>
        <begin position="297"/>
        <end position="475"/>
    </location>
</feature>
<sequence>MRIRLLGPVELRTGPVGFTTVAGAQRRAVLALLALELGRVVPVERLCEVLWGNRPPSSARAAVQGHVAALRKVLVDTPFELRTRDGGYLLTGPADDVDALRFEALATRTAGPADAAGPPEDAEAVALLEEALRLWRGEALADLPDTPLRTAAVDHLNRTRTDVLLRWAALQLRRGTGAAAVAALEQHVRTDGLREELVALLMRCLHRAGRPADALTAYHRTRRRLDRELGIRPGPALQAALAEVLADDGPEQPAEAAAPVGPTVRVPRRLPRRPTGFAGRRAEFDRLDRAGLPGRTAGGPILVTGPPGVGKSALAVVWAHRAAARFPDGLLYADLRGLTASGPARPEEVLADFLDELGVPAGAVPADRADRARLFRERTAGRRLLVVLDDADGADQVVDLLPDPGCVTVVTGRGHLQDLLALDGAAVLQLAELPEEDALLLLEHALTPERVHGDPRAAARLVRLCDRLPLALRIAAARLAAQPGWSLSAFADELADEQQRLTALSTDSTFGVHPRLDLTRRRLSAPAADLLAALAAHPGDRVDALTSAALLGTDTPAARRALDELAAHHLLTGAGPGRYGRAPLVRPFGAGLLAERAEPLRQLPGERLADYVLAVLRRCGRFLDPWQEGAGAPAHPPQALPDIADIRTALDWFRAEEPTVRALTETTARTDPGRAWQLALFSGALHHGLGRFTAWLDCADTGRRAAERCGDPVPVALLHDSRARALVALERPREAAEAARRAVAVLDPAGGPGAAAARIRSLATLGLATALVGDRAEAERLIADALALALATGEPRHLVEATVHQGLVGLAAGDLEAARRRSWEVRDLLPAVPLTRIHLWCLLTEARTLAPTLRDDTADLLWHRLLAACGEAGLLDLHAAAERSYAAHLTARHRSWEADRRLRAALAHFRAEDRRGGGPSEITTGLAAALGPDPADRPAQD</sequence>
<protein>
    <submittedName>
        <fullName evidence="10">BTAD domain-containing putative transcriptional regulator</fullName>
    </submittedName>
</protein>
<gene>
    <name evidence="10" type="ORF">GCM10023235_72030</name>
</gene>
<dbReference type="SUPFAM" id="SSF48452">
    <property type="entry name" value="TPR-like"/>
    <property type="match status" value="2"/>
</dbReference>
<dbReference type="PRINTS" id="PR00364">
    <property type="entry name" value="DISEASERSIST"/>
</dbReference>
<dbReference type="InterPro" id="IPR001867">
    <property type="entry name" value="OmpR/PhoB-type_DNA-bd"/>
</dbReference>
<dbReference type="SMART" id="SM00862">
    <property type="entry name" value="Trans_reg_C"/>
    <property type="match status" value="1"/>
</dbReference>
<dbReference type="Pfam" id="PF03704">
    <property type="entry name" value="BTAD"/>
    <property type="match status" value="1"/>
</dbReference>
<proteinExistence type="inferred from homology"/>
<dbReference type="Pfam" id="PF00486">
    <property type="entry name" value="Trans_reg_C"/>
    <property type="match status" value="1"/>
</dbReference>
<evidence type="ECO:0000256" key="6">
    <source>
        <dbReference type="SAM" id="MobiDB-lite"/>
    </source>
</evidence>
<keyword evidence="2" id="KW-0902">Two-component regulatory system</keyword>
<dbReference type="PANTHER" id="PTHR35807">
    <property type="entry name" value="TRANSCRIPTIONAL REGULATOR REDD-RELATED"/>
    <property type="match status" value="1"/>
</dbReference>
<evidence type="ECO:0000259" key="9">
    <source>
        <dbReference type="SMART" id="SM01043"/>
    </source>
</evidence>
<keyword evidence="11" id="KW-1185">Reference proteome</keyword>
<dbReference type="SMART" id="SM00382">
    <property type="entry name" value="AAA"/>
    <property type="match status" value="1"/>
</dbReference>
<dbReference type="InterPro" id="IPR051677">
    <property type="entry name" value="AfsR-DnrI-RedD_regulator"/>
</dbReference>
<dbReference type="SUPFAM" id="SSF46894">
    <property type="entry name" value="C-terminal effector domain of the bipartite response regulators"/>
    <property type="match status" value="1"/>
</dbReference>
<dbReference type="InterPro" id="IPR016032">
    <property type="entry name" value="Sig_transdc_resp-reg_C-effctor"/>
</dbReference>
<dbReference type="InterPro" id="IPR005158">
    <property type="entry name" value="BTAD"/>
</dbReference>
<dbReference type="Gene3D" id="3.40.50.300">
    <property type="entry name" value="P-loop containing nucleotide triphosphate hydrolases"/>
    <property type="match status" value="1"/>
</dbReference>
<keyword evidence="5" id="KW-0804">Transcription</keyword>
<keyword evidence="3" id="KW-0805">Transcription regulation</keyword>
<feature type="region of interest" description="Disordered" evidence="6">
    <location>
        <begin position="251"/>
        <end position="272"/>
    </location>
</feature>
<evidence type="ECO:0000256" key="5">
    <source>
        <dbReference type="ARBA" id="ARBA00023163"/>
    </source>
</evidence>